<reference evidence="5 6" key="1">
    <citation type="submission" date="2018-04" db="EMBL/GenBank/DDBJ databases">
        <title>Active sludge and wastewater microbial communities from Klosterneuburg, Austria.</title>
        <authorList>
            <person name="Wagner M."/>
        </authorList>
    </citation>
    <scope>NUCLEOTIDE SEQUENCE [LARGE SCALE GENOMIC DNA]</scope>
    <source>
        <strain evidence="5 6">Nl12</strain>
    </source>
</reference>
<sequence>MLAKHIPMRSARRSSFKELVAYITHAKDKAVRIGEVRVTNCHQQEAQDAVLEVLATQLQNQRACSDKTYHLLISFPAGESPSTETLRSIEDEVCVALGFGEHQRVSAVHTDTDNLHIHVGINKIHPKTLAIHNPYCDYKALGAVCERLEHVHGLMHTNHQTIAPGARNRALDVEYLAGVESLLGWIRRECLEELRQAQSWGELHDTLGRNGLALQERGNGLVVRDEEGRMVKASSIARDLSKAQLEKRFGPFDATAARLQANRGQKGQVQKVEKVDRAYQPRPIARDSGTDALYQRYLSEQARRRSARAQMRQELRAQKHSLVSQAKDRARIKRGLIKQLDCDRLMKRMLYRQAGLALREDIGAIHARQRAAHEEKFSHARVLSWFDWLAERAAMGDAQALATLRKRQRTALSRANSRANALLGVREEVEQDRAPQGRKDFACHGGIGMDGMKIDSVTRQGTLIYTQGCAQGKSAIRDSGQRLEVSEAIRQDGLEIALAMAVKRFGRSIKIEGDAAFRKRVLSTAQALKLDIRFDGMRQAELKGEQGRAEKAGAAGIRSAEVRCQASEAYGASGSAPTVPSAGETAARRYIAEREMKRQKIPDIPNHVLGEMKPSLNMRYAGWRRVDGQFLLLAQMSTEEIAVIPVGADVIARMSGCKRGEAIALDNGNASIRRIQGLGELETKGMRR</sequence>
<evidence type="ECO:0000259" key="4">
    <source>
        <dbReference type="Pfam" id="PF22863"/>
    </source>
</evidence>
<proteinExistence type="predicted"/>
<comment type="caution">
    <text evidence="5">The sequence shown here is derived from an EMBL/GenBank/DDBJ whole genome shotgun (WGS) entry which is preliminary data.</text>
</comment>
<dbReference type="InterPro" id="IPR054461">
    <property type="entry name" value="TraI-like_C"/>
</dbReference>
<dbReference type="RefSeq" id="WP_107763031.1">
    <property type="nucleotide sequence ID" value="NZ_QAOK01000028.1"/>
</dbReference>
<dbReference type="Pfam" id="PF18821">
    <property type="entry name" value="LPD7"/>
    <property type="match status" value="1"/>
</dbReference>
<feature type="domain" description="TraI-like middle" evidence="4">
    <location>
        <begin position="168"/>
        <end position="254"/>
    </location>
</feature>
<dbReference type="InterPro" id="IPR040677">
    <property type="entry name" value="LPD7"/>
</dbReference>
<evidence type="ECO:0000259" key="2">
    <source>
        <dbReference type="Pfam" id="PF18821"/>
    </source>
</evidence>
<organism evidence="5 6">
    <name type="scientific">Nitrosospira multiformis</name>
    <dbReference type="NCBI Taxonomy" id="1231"/>
    <lineage>
        <taxon>Bacteria</taxon>
        <taxon>Pseudomonadati</taxon>
        <taxon>Pseudomonadota</taxon>
        <taxon>Betaproteobacteria</taxon>
        <taxon>Nitrosomonadales</taxon>
        <taxon>Nitrosomonadaceae</taxon>
        <taxon>Nitrosospira</taxon>
    </lineage>
</organism>
<dbReference type="InterPro" id="IPR049751">
    <property type="entry name" value="TraI/MobA_relaxases"/>
</dbReference>
<feature type="domain" description="TraI-like C-terminal" evidence="3">
    <location>
        <begin position="586"/>
        <end position="667"/>
    </location>
</feature>
<dbReference type="Pfam" id="PF03432">
    <property type="entry name" value="Relaxase"/>
    <property type="match status" value="1"/>
</dbReference>
<evidence type="ECO:0000259" key="1">
    <source>
        <dbReference type="Pfam" id="PF03432"/>
    </source>
</evidence>
<gene>
    <name evidence="5" type="ORF">C8R21_12820</name>
</gene>
<dbReference type="NCBIfam" id="NF041893">
    <property type="entry name" value="TraI_MobP_relax"/>
    <property type="match status" value="1"/>
</dbReference>
<dbReference type="EMBL" id="QAOK01000028">
    <property type="protein sequence ID" value="PTQ79411.1"/>
    <property type="molecule type" value="Genomic_DNA"/>
</dbReference>
<name>A0A2T5I6E7_9PROT</name>
<dbReference type="Proteomes" id="UP000244152">
    <property type="component" value="Unassembled WGS sequence"/>
</dbReference>
<accession>A0A2T5I6E7</accession>
<feature type="domain" description="MobA/VirD2-like nuclease" evidence="1">
    <location>
        <begin position="22"/>
        <end position="154"/>
    </location>
</feature>
<protein>
    <submittedName>
        <fullName evidence="5">Relaxase/mobilization nuclease-like protein</fullName>
    </submittedName>
</protein>
<dbReference type="AlphaFoldDB" id="A0A2T5I6E7"/>
<evidence type="ECO:0000259" key="3">
    <source>
        <dbReference type="Pfam" id="PF22287"/>
    </source>
</evidence>
<dbReference type="InterPro" id="IPR054462">
    <property type="entry name" value="TraI_M"/>
</dbReference>
<evidence type="ECO:0000313" key="6">
    <source>
        <dbReference type="Proteomes" id="UP000244152"/>
    </source>
</evidence>
<dbReference type="Pfam" id="PF22287">
    <property type="entry name" value="TraI-like_C"/>
    <property type="match status" value="1"/>
</dbReference>
<evidence type="ECO:0000313" key="5">
    <source>
        <dbReference type="EMBL" id="PTQ79411.1"/>
    </source>
</evidence>
<feature type="domain" description="Large polyvalent protein-associated" evidence="2">
    <location>
        <begin position="455"/>
        <end position="542"/>
    </location>
</feature>
<dbReference type="Pfam" id="PF22863">
    <property type="entry name" value="TraI_middle"/>
    <property type="match status" value="1"/>
</dbReference>
<dbReference type="InterPro" id="IPR005094">
    <property type="entry name" value="Endonuclease_MobA/VirD2"/>
</dbReference>